<keyword evidence="3" id="KW-1185">Reference proteome</keyword>
<keyword evidence="1" id="KW-1133">Transmembrane helix</keyword>
<protein>
    <submittedName>
        <fullName evidence="2">Uncharacterized protein</fullName>
    </submittedName>
</protein>
<name>A0A7H8QN70_TALRU</name>
<proteinExistence type="predicted"/>
<dbReference type="AlphaFoldDB" id="A0A7H8QN70"/>
<dbReference type="EMBL" id="CP055898">
    <property type="protein sequence ID" value="QKX55328.1"/>
    <property type="molecule type" value="Genomic_DNA"/>
</dbReference>
<gene>
    <name evidence="2" type="ORF">TRUGW13939_02420</name>
</gene>
<dbReference type="KEGG" id="trg:TRUGW13939_02420"/>
<reference evidence="3" key="1">
    <citation type="submission" date="2020-06" db="EMBL/GenBank/DDBJ databases">
        <title>A chromosome-scale genome assembly of Talaromyces rugulosus W13939.</title>
        <authorList>
            <person name="Wang B."/>
            <person name="Guo L."/>
            <person name="Ye K."/>
            <person name="Wang L."/>
        </authorList>
    </citation>
    <scope>NUCLEOTIDE SEQUENCE [LARGE SCALE GENOMIC DNA]</scope>
    <source>
        <strain evidence="3">W13939</strain>
    </source>
</reference>
<dbReference type="RefSeq" id="XP_035341507.1">
    <property type="nucleotide sequence ID" value="XM_035485614.1"/>
</dbReference>
<dbReference type="GO" id="GO:0009116">
    <property type="term" value="P:nucleoside metabolic process"/>
    <property type="evidence" value="ECO:0007669"/>
    <property type="project" value="InterPro"/>
</dbReference>
<evidence type="ECO:0000313" key="2">
    <source>
        <dbReference type="EMBL" id="QKX55328.1"/>
    </source>
</evidence>
<accession>A0A7H8QN70</accession>
<feature type="transmembrane region" description="Helical" evidence="1">
    <location>
        <begin position="58"/>
        <end position="81"/>
    </location>
</feature>
<feature type="transmembrane region" description="Helical" evidence="1">
    <location>
        <begin position="12"/>
        <end position="38"/>
    </location>
</feature>
<dbReference type="GeneID" id="55989929"/>
<dbReference type="InterPro" id="IPR035994">
    <property type="entry name" value="Nucleoside_phosphorylase_sf"/>
</dbReference>
<dbReference type="Proteomes" id="UP000509510">
    <property type="component" value="Chromosome I"/>
</dbReference>
<evidence type="ECO:0000313" key="3">
    <source>
        <dbReference type="Proteomes" id="UP000509510"/>
    </source>
</evidence>
<evidence type="ECO:0000256" key="1">
    <source>
        <dbReference type="SAM" id="Phobius"/>
    </source>
</evidence>
<dbReference type="SUPFAM" id="SSF53167">
    <property type="entry name" value="Purine and uridine phosphorylases"/>
    <property type="match status" value="1"/>
</dbReference>
<sequence length="114" mass="12456">MAIKNPRSHDDYMVGWICVLLLEMAAAKLMLDVIYLTLSILLIDQNTYILGNIGDYNIVVMCLLAGVYSIISAVIIVIQLLSSFYSIYFGLLVGIGGRVPSSNIDIQLGDIVVS</sequence>
<organism evidence="2 3">
    <name type="scientific">Talaromyces rugulosus</name>
    <name type="common">Penicillium rugulosum</name>
    <dbReference type="NCBI Taxonomy" id="121627"/>
    <lineage>
        <taxon>Eukaryota</taxon>
        <taxon>Fungi</taxon>
        <taxon>Dikarya</taxon>
        <taxon>Ascomycota</taxon>
        <taxon>Pezizomycotina</taxon>
        <taxon>Eurotiomycetes</taxon>
        <taxon>Eurotiomycetidae</taxon>
        <taxon>Eurotiales</taxon>
        <taxon>Trichocomaceae</taxon>
        <taxon>Talaromyces</taxon>
        <taxon>Talaromyces sect. Islandici</taxon>
    </lineage>
</organism>
<dbReference type="Gene3D" id="3.40.50.1580">
    <property type="entry name" value="Nucleoside phosphorylase domain"/>
    <property type="match status" value="1"/>
</dbReference>
<keyword evidence="1" id="KW-0472">Membrane</keyword>
<dbReference type="PANTHER" id="PTHR46082">
    <property type="entry name" value="ATP/GTP-BINDING PROTEIN-RELATED"/>
    <property type="match status" value="1"/>
</dbReference>
<dbReference type="OrthoDB" id="1577640at2759"/>
<dbReference type="PANTHER" id="PTHR46082:SF11">
    <property type="entry name" value="AAA+ ATPASE DOMAIN-CONTAINING PROTEIN-RELATED"/>
    <property type="match status" value="1"/>
</dbReference>
<dbReference type="GO" id="GO:0003824">
    <property type="term" value="F:catalytic activity"/>
    <property type="evidence" value="ECO:0007669"/>
    <property type="project" value="InterPro"/>
</dbReference>
<keyword evidence="1" id="KW-0812">Transmembrane</keyword>
<dbReference type="InterPro" id="IPR053137">
    <property type="entry name" value="NLR-like"/>
</dbReference>